<gene>
    <name evidence="3" type="ORF">APR42_16485</name>
</gene>
<dbReference type="RefSeq" id="WP_103294504.1">
    <property type="nucleotide sequence ID" value="NZ_BMWR01000006.1"/>
</dbReference>
<comment type="caution">
    <text evidence="3">The sequence shown here is derived from an EMBL/GenBank/DDBJ whole genome shotgun (WGS) entry which is preliminary data.</text>
</comment>
<evidence type="ECO:0000256" key="2">
    <source>
        <dbReference type="SAM" id="SignalP"/>
    </source>
</evidence>
<dbReference type="STRING" id="270918.APR42_16485"/>
<evidence type="ECO:0000256" key="1">
    <source>
        <dbReference type="SAM" id="Coils"/>
    </source>
</evidence>
<feature type="chain" id="PRO_5006389554" evidence="2">
    <location>
        <begin position="21"/>
        <end position="144"/>
    </location>
</feature>
<proteinExistence type="predicted"/>
<keyword evidence="4" id="KW-1185">Reference proteome</keyword>
<dbReference type="AlphaFoldDB" id="A0A0Q9ZJC7"/>
<feature type="coiled-coil region" evidence="1">
    <location>
        <begin position="22"/>
        <end position="56"/>
    </location>
</feature>
<dbReference type="PROSITE" id="PS51257">
    <property type="entry name" value="PROKAR_LIPOPROTEIN"/>
    <property type="match status" value="1"/>
</dbReference>
<evidence type="ECO:0000313" key="3">
    <source>
        <dbReference type="EMBL" id="KRG29422.1"/>
    </source>
</evidence>
<feature type="signal peptide" evidence="2">
    <location>
        <begin position="1"/>
        <end position="20"/>
    </location>
</feature>
<organism evidence="3 4">
    <name type="scientific">Salegentibacter mishustinae</name>
    <dbReference type="NCBI Taxonomy" id="270918"/>
    <lineage>
        <taxon>Bacteria</taxon>
        <taxon>Pseudomonadati</taxon>
        <taxon>Bacteroidota</taxon>
        <taxon>Flavobacteriia</taxon>
        <taxon>Flavobacteriales</taxon>
        <taxon>Flavobacteriaceae</taxon>
        <taxon>Salegentibacter</taxon>
    </lineage>
</organism>
<name>A0A0Q9ZJC7_9FLAO</name>
<keyword evidence="1" id="KW-0175">Coiled coil</keyword>
<dbReference type="OrthoDB" id="852102at2"/>
<accession>A0A0Q9ZJC7</accession>
<keyword evidence="2" id="KW-0732">Signal</keyword>
<sequence>MKKIFLLPVLALLLSCTNEAEKEKTKLRIDNLEADVTELKIEKDSLEKELQLLKSRNPVVFSKDFDSLENPEVYIVESLERNSQLIPEKSVLGGTMRFVDSEILNERFIWAAYEDGHVAGEAIFQYKLNEADSVDFKLISKIKN</sequence>
<reference evidence="3" key="1">
    <citation type="submission" date="2015-10" db="EMBL/GenBank/DDBJ databases">
        <title>Draft genome sequence of Salegentibacter mishustinae KCTC 12263.</title>
        <authorList>
            <person name="Lin W."/>
            <person name="Zheng Q."/>
        </authorList>
    </citation>
    <scope>NUCLEOTIDE SEQUENCE [LARGE SCALE GENOMIC DNA]</scope>
    <source>
        <strain evidence="3">KCTC 12263</strain>
    </source>
</reference>
<dbReference type="EMBL" id="LKTP01000010">
    <property type="protein sequence ID" value="KRG29422.1"/>
    <property type="molecule type" value="Genomic_DNA"/>
</dbReference>
<evidence type="ECO:0000313" key="4">
    <source>
        <dbReference type="Proteomes" id="UP000051643"/>
    </source>
</evidence>
<protein>
    <submittedName>
        <fullName evidence="3">Uncharacterized protein</fullName>
    </submittedName>
</protein>
<dbReference type="Proteomes" id="UP000051643">
    <property type="component" value="Unassembled WGS sequence"/>
</dbReference>